<feature type="transmembrane region" description="Helical" evidence="1">
    <location>
        <begin position="36"/>
        <end position="55"/>
    </location>
</feature>
<proteinExistence type="predicted"/>
<comment type="caution">
    <text evidence="2">The sequence shown here is derived from an EMBL/GenBank/DDBJ whole genome shotgun (WGS) entry which is preliminary data.</text>
</comment>
<keyword evidence="1" id="KW-0812">Transmembrane</keyword>
<feature type="transmembrane region" description="Helical" evidence="1">
    <location>
        <begin position="61"/>
        <end position="80"/>
    </location>
</feature>
<evidence type="ECO:0000313" key="2">
    <source>
        <dbReference type="EMBL" id="PUE56465.1"/>
    </source>
</evidence>
<accession>A0A315EII6</accession>
<sequence>MALTAALRRGASALGNVALQPVALMKNKFDFPAIKTAFRTAGALMIGNAFVAPLLFDNRNWLGVVTLLVTGTCAIVLTSLKGD</sequence>
<dbReference type="AlphaFoldDB" id="A0A315EII6"/>
<protein>
    <submittedName>
        <fullName evidence="2">Uncharacterized protein</fullName>
    </submittedName>
</protein>
<dbReference type="EMBL" id="NESP01000002">
    <property type="protein sequence ID" value="PUE56465.1"/>
    <property type="molecule type" value="Genomic_DNA"/>
</dbReference>
<dbReference type="RefSeq" id="WP_108402993.1">
    <property type="nucleotide sequence ID" value="NZ_NESP01000002.1"/>
</dbReference>
<organism evidence="2 3">
    <name type="scientific">Limnohabitans curvus</name>
    <dbReference type="NCBI Taxonomy" id="323423"/>
    <lineage>
        <taxon>Bacteria</taxon>
        <taxon>Pseudomonadati</taxon>
        <taxon>Pseudomonadota</taxon>
        <taxon>Betaproteobacteria</taxon>
        <taxon>Burkholderiales</taxon>
        <taxon>Comamonadaceae</taxon>
        <taxon>Limnohabitans</taxon>
    </lineage>
</organism>
<keyword evidence="1" id="KW-0472">Membrane</keyword>
<evidence type="ECO:0000313" key="3">
    <source>
        <dbReference type="Proteomes" id="UP000251341"/>
    </source>
</evidence>
<dbReference type="Proteomes" id="UP000251341">
    <property type="component" value="Unassembled WGS sequence"/>
</dbReference>
<keyword evidence="3" id="KW-1185">Reference proteome</keyword>
<keyword evidence="1" id="KW-1133">Transmembrane helix</keyword>
<reference evidence="2 3" key="1">
    <citation type="submission" date="2017-04" db="EMBL/GenBank/DDBJ databases">
        <title>Unexpected and diverse lifestyles within the genus Limnohabitans.</title>
        <authorList>
            <person name="Kasalicky V."/>
            <person name="Mehrshad M."/>
            <person name="Andrei S.-A."/>
            <person name="Salcher M."/>
            <person name="Kratochvilova H."/>
            <person name="Simek K."/>
            <person name="Ghai R."/>
        </authorList>
    </citation>
    <scope>NUCLEOTIDE SEQUENCE [LARGE SCALE GENOMIC DNA]</scope>
    <source>
        <strain evidence="2 3">MWH-C5</strain>
    </source>
</reference>
<name>A0A315EII6_9BURK</name>
<gene>
    <name evidence="2" type="ORF">B9Z44_14560</name>
</gene>
<evidence type="ECO:0000256" key="1">
    <source>
        <dbReference type="SAM" id="Phobius"/>
    </source>
</evidence>